<feature type="compositionally biased region" description="Pro residues" evidence="1">
    <location>
        <begin position="471"/>
        <end position="481"/>
    </location>
</feature>
<feature type="region of interest" description="Disordered" evidence="1">
    <location>
        <begin position="468"/>
        <end position="490"/>
    </location>
</feature>
<proteinExistence type="predicted"/>
<dbReference type="GO" id="GO:0000981">
    <property type="term" value="F:DNA-binding transcription factor activity, RNA polymerase II-specific"/>
    <property type="evidence" value="ECO:0007669"/>
    <property type="project" value="InterPro"/>
</dbReference>
<dbReference type="Gene3D" id="4.10.240.10">
    <property type="entry name" value="Zn(2)-C6 fungal-type DNA-binding domain"/>
    <property type="match status" value="1"/>
</dbReference>
<comment type="caution">
    <text evidence="3">The sequence shown here is derived from an EMBL/GenBank/DDBJ whole genome shotgun (WGS) entry which is preliminary data.</text>
</comment>
<accession>A0A5C5FQN3</accession>
<dbReference type="EMBL" id="SOZI01000108">
    <property type="protein sequence ID" value="TNY19100.1"/>
    <property type="molecule type" value="Genomic_DNA"/>
</dbReference>
<evidence type="ECO:0000313" key="3">
    <source>
        <dbReference type="EMBL" id="TNY19100.1"/>
    </source>
</evidence>
<evidence type="ECO:0000313" key="4">
    <source>
        <dbReference type="Proteomes" id="UP000311382"/>
    </source>
</evidence>
<gene>
    <name evidence="3" type="ORF">DMC30DRAFT_18350</name>
</gene>
<feature type="domain" description="Zn(2)-C6 fungal-type" evidence="2">
    <location>
        <begin position="12"/>
        <end position="76"/>
    </location>
</feature>
<dbReference type="SUPFAM" id="SSF57701">
    <property type="entry name" value="Zn2/Cys6 DNA-binding domain"/>
    <property type="match status" value="1"/>
</dbReference>
<protein>
    <submittedName>
        <fullName evidence="3">Proteophosphoglycan 5</fullName>
    </submittedName>
</protein>
<feature type="compositionally biased region" description="Low complexity" evidence="1">
    <location>
        <begin position="121"/>
        <end position="135"/>
    </location>
</feature>
<dbReference type="SMART" id="SM00066">
    <property type="entry name" value="GAL4"/>
    <property type="match status" value="1"/>
</dbReference>
<name>A0A5C5FQN3_9BASI</name>
<dbReference type="Proteomes" id="UP000311382">
    <property type="component" value="Unassembled WGS sequence"/>
</dbReference>
<dbReference type="OrthoDB" id="2525012at2759"/>
<dbReference type="AlphaFoldDB" id="A0A5C5FQN3"/>
<dbReference type="PANTHER" id="PTHR47431">
    <property type="entry name" value="ZN(II)2CYS6 TRANSCRIPTION FACTOR (EUROFUNG)-RELATED"/>
    <property type="match status" value="1"/>
</dbReference>
<dbReference type="GO" id="GO:0008270">
    <property type="term" value="F:zinc ion binding"/>
    <property type="evidence" value="ECO:0007669"/>
    <property type="project" value="InterPro"/>
</dbReference>
<sequence length="583" mass="61573">MTRPIPVNSERKRPSKSCIPCRAAKAKCTGLSEEYLHALDDPQHAAAWPGPRPTCHRCSRSGAPCDFAPSRRKGRPRRLPRSNPDPVAKQRQERSASGSGSGSGSSSGGRSPPTARRRRSPSPSTTHTSLPTPPAHTAAAAACGFLLPAAASALAQQLPPPPLAPPVPSPSSSSSSFPSIVDLAARYVSTAHVWAPFLPHSMPVLHAYLSRAPPSLPHALACLLDPSLPPPSDFAPLSRPDPAPLADIQTALLLSLYAFVLKDRTRAVDLLQWACGELLRAGWAGEDTPPGVGAHERELFVRTGWYAWGIEIHMGFIVGTRASILAHVPPPRTLDPFTLQRHVLALAQEATDYARVWALDVPLRDAHISSIVSRATSLHSYALESLSNPALSAPAQRSPLFSAALISQTATVLVLSSLSPLSPLIAPLLPCSLDTTSPPPPPGSHVRARITAAARAIVDVVRLHARTTGAPMPPLEGPPPHLGNAPAHEHAPERVHSPFFGCCLVVAARGSLLAAEDILLLHSPPSSSSSFSSPDNEAGVELAHLAADLDLCEAELRRQAAHWPASETLAAEVGLLRRTAGLV</sequence>
<feature type="region of interest" description="Disordered" evidence="1">
    <location>
        <begin position="43"/>
        <end position="135"/>
    </location>
</feature>
<dbReference type="InterPro" id="IPR036864">
    <property type="entry name" value="Zn2-C6_fun-type_DNA-bd_sf"/>
</dbReference>
<organism evidence="3 4">
    <name type="scientific">Rhodotorula diobovata</name>
    <dbReference type="NCBI Taxonomy" id="5288"/>
    <lineage>
        <taxon>Eukaryota</taxon>
        <taxon>Fungi</taxon>
        <taxon>Dikarya</taxon>
        <taxon>Basidiomycota</taxon>
        <taxon>Pucciniomycotina</taxon>
        <taxon>Microbotryomycetes</taxon>
        <taxon>Sporidiobolales</taxon>
        <taxon>Sporidiobolaceae</taxon>
        <taxon>Rhodotorula</taxon>
    </lineage>
</organism>
<evidence type="ECO:0000259" key="2">
    <source>
        <dbReference type="SMART" id="SM00066"/>
    </source>
</evidence>
<evidence type="ECO:0000256" key="1">
    <source>
        <dbReference type="SAM" id="MobiDB-lite"/>
    </source>
</evidence>
<reference evidence="3 4" key="1">
    <citation type="submission" date="2019-03" db="EMBL/GenBank/DDBJ databases">
        <title>Rhodosporidium diobovatum UCD-FST 08-225 genome sequencing, assembly, and annotation.</title>
        <authorList>
            <person name="Fakankun I.U."/>
            <person name="Fristensky B."/>
            <person name="Levin D.B."/>
        </authorList>
    </citation>
    <scope>NUCLEOTIDE SEQUENCE [LARGE SCALE GENOMIC DNA]</scope>
    <source>
        <strain evidence="3 4">UCD-FST 08-225</strain>
    </source>
</reference>
<feature type="compositionally biased region" description="Basic residues" evidence="1">
    <location>
        <begin position="70"/>
        <end position="80"/>
    </location>
</feature>
<dbReference type="CDD" id="cd00067">
    <property type="entry name" value="GAL4"/>
    <property type="match status" value="1"/>
</dbReference>
<dbReference type="PANTHER" id="PTHR47431:SF1">
    <property type="entry name" value="ZN(II)2CYS6 TRANSCRIPTION FACTOR (EUROFUNG)"/>
    <property type="match status" value="1"/>
</dbReference>
<keyword evidence="4" id="KW-1185">Reference proteome</keyword>
<dbReference type="InterPro" id="IPR001138">
    <property type="entry name" value="Zn2Cys6_DnaBD"/>
</dbReference>